<dbReference type="OrthoDB" id="6515429at2759"/>
<dbReference type="PROSITE" id="PS51155">
    <property type="entry name" value="CHIT_BIND_RR_2"/>
    <property type="match status" value="1"/>
</dbReference>
<feature type="compositionally biased region" description="Polar residues" evidence="3">
    <location>
        <begin position="126"/>
        <end position="156"/>
    </location>
</feature>
<reference evidence="5" key="1">
    <citation type="submission" date="2020-05" db="UniProtKB">
        <authorList>
            <consortium name="EnsemblMetazoa"/>
        </authorList>
    </citation>
    <scope>IDENTIFICATION</scope>
    <source>
        <strain evidence="5">USDA</strain>
    </source>
</reference>
<feature type="chain" id="PRO_5009326404" description="Cuticle protein 6" evidence="4">
    <location>
        <begin position="17"/>
        <end position="265"/>
    </location>
</feature>
<dbReference type="AlphaFoldDB" id="A0A1I8PBK5"/>
<gene>
    <name evidence="5" type="primary">106090272</name>
</gene>
<evidence type="ECO:0000313" key="5">
    <source>
        <dbReference type="EnsemblMetazoa" id="SCAU006553-PA"/>
    </source>
</evidence>
<dbReference type="InterPro" id="IPR050468">
    <property type="entry name" value="Cuticle_Struct_Prot"/>
</dbReference>
<keyword evidence="4" id="KW-0732">Signal</keyword>
<dbReference type="PANTHER" id="PTHR10380:SF196">
    <property type="entry name" value="CUTICULAR PROTEIN 72EA"/>
    <property type="match status" value="1"/>
</dbReference>
<keyword evidence="6" id="KW-1185">Reference proteome</keyword>
<feature type="region of interest" description="Disordered" evidence="3">
    <location>
        <begin position="116"/>
        <end position="156"/>
    </location>
</feature>
<evidence type="ECO:0008006" key="7">
    <source>
        <dbReference type="Google" id="ProtNLM"/>
    </source>
</evidence>
<dbReference type="GO" id="GO:0062129">
    <property type="term" value="C:chitin-based extracellular matrix"/>
    <property type="evidence" value="ECO:0007669"/>
    <property type="project" value="TreeGrafter"/>
</dbReference>
<evidence type="ECO:0000256" key="3">
    <source>
        <dbReference type="SAM" id="MobiDB-lite"/>
    </source>
</evidence>
<accession>A0A1I8PBK5</accession>
<dbReference type="InterPro" id="IPR000618">
    <property type="entry name" value="Insect_cuticle"/>
</dbReference>
<protein>
    <recommendedName>
        <fullName evidence="7">Cuticle protein 6</fullName>
    </recommendedName>
</protein>
<proteinExistence type="predicted"/>
<keyword evidence="1 2" id="KW-0193">Cuticle</keyword>
<dbReference type="VEuPathDB" id="VectorBase:SCAU006553"/>
<dbReference type="PROSITE" id="PS00233">
    <property type="entry name" value="CHIT_BIND_RR_1"/>
    <property type="match status" value="1"/>
</dbReference>
<dbReference type="Pfam" id="PF00379">
    <property type="entry name" value="Chitin_bind_4"/>
    <property type="match status" value="1"/>
</dbReference>
<feature type="signal peptide" evidence="4">
    <location>
        <begin position="1"/>
        <end position="16"/>
    </location>
</feature>
<dbReference type="InterPro" id="IPR031311">
    <property type="entry name" value="CHIT_BIND_RR_consensus"/>
</dbReference>
<evidence type="ECO:0000313" key="6">
    <source>
        <dbReference type="Proteomes" id="UP000095300"/>
    </source>
</evidence>
<evidence type="ECO:0000256" key="1">
    <source>
        <dbReference type="ARBA" id="ARBA00022460"/>
    </source>
</evidence>
<dbReference type="EnsemblMetazoa" id="SCAU006553-RA">
    <property type="protein sequence ID" value="SCAU006553-PA"/>
    <property type="gene ID" value="SCAU006553"/>
</dbReference>
<sequence>MKLCFALLMLVATTQAASLSYLVATPRLRSYPYVYGSHATSVITPVQHQYHTQDELGQYAYGYSDPLSSKQEVRSLDGVTRGSYSYRDAEGILQTVDYTADDSGFHVTATNLPKPVQQLQSQQQLHTPESSISDSVSPAADSTNSLSPDTTNSISFDTDSESIAAAGATGDAIYSRSGLRLAESPTPHAKPFSTAANVRSMELSQSLADTLKVASPPSVFVSSQPRNVLVATPLTTVAGIPLASKSLLQKVYGFGYPISKRYIYY</sequence>
<dbReference type="Proteomes" id="UP000095300">
    <property type="component" value="Unassembled WGS sequence"/>
</dbReference>
<name>A0A1I8PBK5_STOCA</name>
<dbReference type="PANTHER" id="PTHR10380">
    <property type="entry name" value="CUTICLE PROTEIN"/>
    <property type="match status" value="1"/>
</dbReference>
<dbReference type="KEGG" id="scac:106090272"/>
<evidence type="ECO:0000256" key="2">
    <source>
        <dbReference type="PROSITE-ProRule" id="PRU00497"/>
    </source>
</evidence>
<dbReference type="GO" id="GO:0008010">
    <property type="term" value="F:structural constituent of chitin-based larval cuticle"/>
    <property type="evidence" value="ECO:0007669"/>
    <property type="project" value="TreeGrafter"/>
</dbReference>
<evidence type="ECO:0000256" key="4">
    <source>
        <dbReference type="SAM" id="SignalP"/>
    </source>
</evidence>
<dbReference type="STRING" id="35570.A0A1I8PBK5"/>
<organism evidence="5 6">
    <name type="scientific">Stomoxys calcitrans</name>
    <name type="common">Stable fly</name>
    <name type="synonym">Conops calcitrans</name>
    <dbReference type="NCBI Taxonomy" id="35570"/>
    <lineage>
        <taxon>Eukaryota</taxon>
        <taxon>Metazoa</taxon>
        <taxon>Ecdysozoa</taxon>
        <taxon>Arthropoda</taxon>
        <taxon>Hexapoda</taxon>
        <taxon>Insecta</taxon>
        <taxon>Pterygota</taxon>
        <taxon>Neoptera</taxon>
        <taxon>Endopterygota</taxon>
        <taxon>Diptera</taxon>
        <taxon>Brachycera</taxon>
        <taxon>Muscomorpha</taxon>
        <taxon>Muscoidea</taxon>
        <taxon>Muscidae</taxon>
        <taxon>Stomoxys</taxon>
    </lineage>
</organism>